<comment type="subcellular location">
    <subcellularLocation>
        <location evidence="1 20">Cytoplasm</location>
    </subcellularLocation>
</comment>
<dbReference type="GO" id="GO:0009245">
    <property type="term" value="P:lipid A biosynthetic process"/>
    <property type="evidence" value="ECO:0007669"/>
    <property type="project" value="UniProtKB-UniRule"/>
</dbReference>
<gene>
    <name evidence="20" type="primary">glmU</name>
    <name evidence="23" type="ORF">M972_11223</name>
</gene>
<comment type="pathway">
    <text evidence="3 20">Nucleotide-sugar biosynthesis; UDP-N-acetyl-alpha-D-glucosamine biosynthesis; UDP-N-acetyl-alpha-D-glucosamine from N-acetyl-alpha-D-glucosamine 1-phosphate: step 1/1.</text>
</comment>
<dbReference type="GO" id="GO:0000287">
    <property type="term" value="F:magnesium ion binding"/>
    <property type="evidence" value="ECO:0007669"/>
    <property type="project" value="UniProtKB-UniRule"/>
</dbReference>
<dbReference type="GO" id="GO:0008360">
    <property type="term" value="P:regulation of cell shape"/>
    <property type="evidence" value="ECO:0007669"/>
    <property type="project" value="UniProtKB-KW"/>
</dbReference>
<dbReference type="GO" id="GO:0019134">
    <property type="term" value="F:glucosamine-1-phosphate N-acetyltransferase activity"/>
    <property type="evidence" value="ECO:0007669"/>
    <property type="project" value="UniProtKB-UniRule"/>
</dbReference>
<dbReference type="InterPro" id="IPR005835">
    <property type="entry name" value="NTP_transferase_dom"/>
</dbReference>
<keyword evidence="9 20" id="KW-0479">Metal-binding</keyword>
<comment type="pathway">
    <text evidence="20">Bacterial outer membrane biogenesis; LPS lipid A biosynthesis.</text>
</comment>
<feature type="binding site" evidence="20">
    <location>
        <position position="423"/>
    </location>
    <ligand>
        <name>acetyl-CoA</name>
        <dbReference type="ChEBI" id="CHEBI:57288"/>
    </ligand>
</feature>
<dbReference type="GO" id="GO:0003977">
    <property type="term" value="F:UDP-N-acetylglucosamine diphosphorylase activity"/>
    <property type="evidence" value="ECO:0007669"/>
    <property type="project" value="UniProtKB-UniRule"/>
</dbReference>
<comment type="pathway">
    <text evidence="2 20">Nucleotide-sugar biosynthesis; UDP-N-acetyl-alpha-D-glucosamine biosynthesis; N-acetyl-alpha-D-glucosamine 1-phosphate from alpha-D-glucosamine 6-phosphate (route II): step 2/2.</text>
</comment>
<evidence type="ECO:0000256" key="20">
    <source>
        <dbReference type="HAMAP-Rule" id="MF_01631"/>
    </source>
</evidence>
<evidence type="ECO:0000256" key="10">
    <source>
        <dbReference type="ARBA" id="ARBA00022737"/>
    </source>
</evidence>
<dbReference type="EC" id="2.7.7.23" evidence="20"/>
<evidence type="ECO:0000259" key="22">
    <source>
        <dbReference type="Pfam" id="PF25087"/>
    </source>
</evidence>
<dbReference type="AlphaFoldDB" id="A0AB36TD02"/>
<keyword evidence="12 20" id="KW-0133">Cell shape</keyword>
<dbReference type="EC" id="2.3.1.157" evidence="20"/>
<dbReference type="InterPro" id="IPR011004">
    <property type="entry name" value="Trimer_LpxA-like_sf"/>
</dbReference>
<dbReference type="SUPFAM" id="SSF53448">
    <property type="entry name" value="Nucleotide-diphospho-sugar transferases"/>
    <property type="match status" value="1"/>
</dbReference>
<organism evidence="23 24">
    <name type="scientific">Acetivibrio thermocellus AD2</name>
    <dbReference type="NCBI Taxonomy" id="1138384"/>
    <lineage>
        <taxon>Bacteria</taxon>
        <taxon>Bacillati</taxon>
        <taxon>Bacillota</taxon>
        <taxon>Clostridia</taxon>
        <taxon>Eubacteriales</taxon>
        <taxon>Oscillospiraceae</taxon>
        <taxon>Acetivibrio</taxon>
    </lineage>
</organism>
<comment type="catalytic activity">
    <reaction evidence="17 20">
        <text>alpha-D-glucosamine 1-phosphate + acetyl-CoA = N-acetyl-alpha-D-glucosamine 1-phosphate + CoA + H(+)</text>
        <dbReference type="Rhea" id="RHEA:13725"/>
        <dbReference type="ChEBI" id="CHEBI:15378"/>
        <dbReference type="ChEBI" id="CHEBI:57287"/>
        <dbReference type="ChEBI" id="CHEBI:57288"/>
        <dbReference type="ChEBI" id="CHEBI:57776"/>
        <dbReference type="ChEBI" id="CHEBI:58516"/>
        <dbReference type="EC" id="2.3.1.157"/>
    </reaction>
</comment>
<dbReference type="GO" id="GO:0071555">
    <property type="term" value="P:cell wall organization"/>
    <property type="evidence" value="ECO:0007669"/>
    <property type="project" value="UniProtKB-KW"/>
</dbReference>
<comment type="similarity">
    <text evidence="4 20">In the C-terminal section; belongs to the transferase hexapeptide repeat family.</text>
</comment>
<name>A0AB36TD02_ACETH</name>
<dbReference type="PANTHER" id="PTHR43584">
    <property type="entry name" value="NUCLEOTIDYL TRANSFERASE"/>
    <property type="match status" value="1"/>
</dbReference>
<dbReference type="EMBL" id="PDBW01000001">
    <property type="protein sequence ID" value="PFH01491.1"/>
    <property type="molecule type" value="Genomic_DNA"/>
</dbReference>
<comment type="subunit">
    <text evidence="20">Homotrimer.</text>
</comment>
<feature type="binding site" evidence="20">
    <location>
        <position position="351"/>
    </location>
    <ligand>
        <name>UDP-N-acetyl-alpha-D-glucosamine</name>
        <dbReference type="ChEBI" id="CHEBI:57705"/>
    </ligand>
</feature>
<dbReference type="Proteomes" id="UP000223596">
    <property type="component" value="Unassembled WGS sequence"/>
</dbReference>
<comment type="caution">
    <text evidence="20">Lacks conserved residue(s) required for the propagation of feature annotation.</text>
</comment>
<accession>A0AB36TD02</accession>
<dbReference type="NCBIfam" id="NF010934">
    <property type="entry name" value="PRK14354.1"/>
    <property type="match status" value="1"/>
</dbReference>
<dbReference type="PANTHER" id="PTHR43584:SF3">
    <property type="entry name" value="BIFUNCTIONAL PROTEIN GLMU"/>
    <property type="match status" value="1"/>
</dbReference>
<evidence type="ECO:0000256" key="8">
    <source>
        <dbReference type="ARBA" id="ARBA00022695"/>
    </source>
</evidence>
<comment type="cofactor">
    <cofactor evidence="20">
        <name>Mg(2+)</name>
        <dbReference type="ChEBI" id="CHEBI:18420"/>
    </cofactor>
    <text evidence="20">Binds 1 Mg(2+) ion per subunit.</text>
</comment>
<feature type="binding site" evidence="20">
    <location>
        <begin position="78"/>
        <end position="79"/>
    </location>
    <ligand>
        <name>UDP-N-acetyl-alpha-D-glucosamine</name>
        <dbReference type="ChEBI" id="CHEBI:57705"/>
    </ligand>
</feature>
<feature type="domain" description="Mannose-1-phosphate guanyltransferase C-terminal" evidence="22">
    <location>
        <begin position="319"/>
        <end position="407"/>
    </location>
</feature>
<dbReference type="Gene3D" id="3.90.550.10">
    <property type="entry name" value="Spore Coat Polysaccharide Biosynthesis Protein SpsA, Chain A"/>
    <property type="match status" value="1"/>
</dbReference>
<feature type="binding site" evidence="20">
    <location>
        <position position="333"/>
    </location>
    <ligand>
        <name>UDP-N-acetyl-alpha-D-glucosamine</name>
        <dbReference type="ChEBI" id="CHEBI:57705"/>
    </ligand>
</feature>
<dbReference type="RefSeq" id="WP_003512915.1">
    <property type="nucleotide sequence ID" value="NZ_CP013828.1"/>
</dbReference>
<dbReference type="CDD" id="cd03353">
    <property type="entry name" value="LbH_GlmU_C"/>
    <property type="match status" value="1"/>
</dbReference>
<keyword evidence="8 20" id="KW-0548">Nucleotidyltransferase</keyword>
<dbReference type="Pfam" id="PF00483">
    <property type="entry name" value="NTP_transferase"/>
    <property type="match status" value="1"/>
</dbReference>
<dbReference type="SUPFAM" id="SSF51161">
    <property type="entry name" value="Trimeric LpxA-like enzymes"/>
    <property type="match status" value="1"/>
</dbReference>
<dbReference type="InterPro" id="IPR001451">
    <property type="entry name" value="Hexapep"/>
</dbReference>
<dbReference type="GO" id="GO:0009252">
    <property type="term" value="P:peptidoglycan biosynthetic process"/>
    <property type="evidence" value="ECO:0007669"/>
    <property type="project" value="UniProtKB-UniRule"/>
</dbReference>
<dbReference type="InterPro" id="IPR038009">
    <property type="entry name" value="GlmU_C_LbH"/>
</dbReference>
<dbReference type="Pfam" id="PF00132">
    <property type="entry name" value="Hexapep"/>
    <property type="match status" value="1"/>
</dbReference>
<feature type="binding site" evidence="20">
    <location>
        <begin position="101"/>
        <end position="103"/>
    </location>
    <ligand>
        <name>UDP-N-acetyl-alpha-D-glucosamine</name>
        <dbReference type="ChEBI" id="CHEBI:57705"/>
    </ligand>
</feature>
<dbReference type="GO" id="GO:0006048">
    <property type="term" value="P:UDP-N-acetylglucosamine biosynthetic process"/>
    <property type="evidence" value="ECO:0007669"/>
    <property type="project" value="InterPro"/>
</dbReference>
<keyword evidence="16 20" id="KW-0961">Cell wall biogenesis/degradation</keyword>
<feature type="binding site" evidence="20">
    <location>
        <position position="440"/>
    </location>
    <ligand>
        <name>acetyl-CoA</name>
        <dbReference type="ChEBI" id="CHEBI:57288"/>
    </ligand>
</feature>
<keyword evidence="13 20" id="KW-0573">Peptidoglycan synthesis</keyword>
<sequence length="461" mass="50727">MECLMAVILAAGEGKRMKSKKAKVVHEIQGIPLVEWVYRSVKNAGIDEVVLVVGHKAEEVKEKMGDKVLYAFQEKQLGTGHALMQAQEYLKDKDGYVVVLYGDTPLITSKTISDTINYHREQANSATIITAVLNNPDGYGRIVRSGDGSVRKIVEHKDASLEERNIKEINSGIYCFNIRDLTEALKELDNNNSQGEYYLTDTIEILINKGKKVGAIKVEDSSEILGINDRVQLAEAGRIIRSRILKRHMKNGVTIIDPDSTYIDEDVEIGIDTVVYPSTIIEGKTKIGEDCIIGPGSRLVNAQISDRVEVKNSVVLESSIDNDTKVGPFAYVRPGSVIGKNVKIGDFVEIKKSVIGDKTKISHLTYVGDAEVGKNVNLGCGVVVVNYDGKKKNKTIIGDNAFVGCNVNLISPVEVKDNAYVAAGSTITEEVPEYSLAIARSRQTIKEDWVIKKGMLRQEKE</sequence>
<comment type="catalytic activity">
    <reaction evidence="18 20">
        <text>N-acetyl-alpha-D-glucosamine 1-phosphate + UTP + H(+) = UDP-N-acetyl-alpha-D-glucosamine + diphosphate</text>
        <dbReference type="Rhea" id="RHEA:13509"/>
        <dbReference type="ChEBI" id="CHEBI:15378"/>
        <dbReference type="ChEBI" id="CHEBI:33019"/>
        <dbReference type="ChEBI" id="CHEBI:46398"/>
        <dbReference type="ChEBI" id="CHEBI:57705"/>
        <dbReference type="ChEBI" id="CHEBI:57776"/>
        <dbReference type="EC" id="2.7.7.23"/>
    </reaction>
</comment>
<evidence type="ECO:0000256" key="14">
    <source>
        <dbReference type="ARBA" id="ARBA00023268"/>
    </source>
</evidence>
<feature type="binding site" evidence="20">
    <location>
        <begin position="9"/>
        <end position="12"/>
    </location>
    <ligand>
        <name>UDP-N-acetyl-alpha-D-glucosamine</name>
        <dbReference type="ChEBI" id="CHEBI:57705"/>
    </ligand>
</feature>
<feature type="binding site" evidence="20">
    <location>
        <position position="170"/>
    </location>
    <ligand>
        <name>UDP-N-acetyl-alpha-D-glucosamine</name>
        <dbReference type="ChEBI" id="CHEBI:57705"/>
    </ligand>
</feature>
<dbReference type="GeneID" id="35804246"/>
<evidence type="ECO:0000313" key="24">
    <source>
        <dbReference type="Proteomes" id="UP000223596"/>
    </source>
</evidence>
<feature type="binding site" evidence="20">
    <location>
        <position position="140"/>
    </location>
    <ligand>
        <name>UDP-N-acetyl-alpha-D-glucosamine</name>
        <dbReference type="ChEBI" id="CHEBI:57705"/>
    </ligand>
</feature>
<dbReference type="GO" id="GO:0016020">
    <property type="term" value="C:membrane"/>
    <property type="evidence" value="ECO:0007669"/>
    <property type="project" value="GOC"/>
</dbReference>
<comment type="caution">
    <text evidence="23">The sequence shown here is derived from an EMBL/GenBank/DDBJ whole genome shotgun (WGS) entry which is preliminary data.</text>
</comment>
<dbReference type="Pfam" id="PF25087">
    <property type="entry name" value="GMPPB_C"/>
    <property type="match status" value="1"/>
</dbReference>
<feature type="binding site" evidence="20">
    <location>
        <position position="366"/>
    </location>
    <ligand>
        <name>UDP-N-acetyl-alpha-D-glucosamine</name>
        <dbReference type="ChEBI" id="CHEBI:57705"/>
    </ligand>
</feature>
<evidence type="ECO:0000259" key="21">
    <source>
        <dbReference type="Pfam" id="PF00483"/>
    </source>
</evidence>
<comment type="function">
    <text evidence="19 20">Catalyzes the last two sequential reactions in the de novo biosynthetic pathway for UDP-N-acetylglucosamine (UDP-GlcNAc). The C-terminal domain catalyzes the transfer of acetyl group from acetyl coenzyme A to glucosamine-1-phosphate (GlcN-1-P) to produce N-acetylglucosamine-1-phosphate (GlcNAc-1-P), which is converted into UDP-GlcNAc by the transfer of uridine 5-monophosphate (from uridine 5-triphosphate), a reaction catalyzed by the N-terminal domain.</text>
</comment>
<dbReference type="CDD" id="cd02540">
    <property type="entry name" value="GT2_GlmU_N_bac"/>
    <property type="match status" value="1"/>
</dbReference>
<feature type="binding site" evidence="20">
    <location>
        <position position="73"/>
    </location>
    <ligand>
        <name>UDP-N-acetyl-alpha-D-glucosamine</name>
        <dbReference type="ChEBI" id="CHEBI:57705"/>
    </ligand>
</feature>
<dbReference type="InterPro" id="IPR005882">
    <property type="entry name" value="Bifunctional_GlmU"/>
</dbReference>
<dbReference type="GO" id="GO:0000902">
    <property type="term" value="P:cell morphogenesis"/>
    <property type="evidence" value="ECO:0007669"/>
    <property type="project" value="UniProtKB-UniRule"/>
</dbReference>
<evidence type="ECO:0000313" key="23">
    <source>
        <dbReference type="EMBL" id="PFH01491.1"/>
    </source>
</evidence>
<evidence type="ECO:0000256" key="15">
    <source>
        <dbReference type="ARBA" id="ARBA00023315"/>
    </source>
</evidence>
<evidence type="ECO:0000256" key="17">
    <source>
        <dbReference type="ARBA" id="ARBA00048247"/>
    </source>
</evidence>
<protein>
    <recommendedName>
        <fullName evidence="20">Bifunctional protein GlmU</fullName>
    </recommendedName>
    <domain>
        <recommendedName>
            <fullName evidence="20">UDP-N-acetylglucosamine pyrophosphorylase</fullName>
            <ecNumber evidence="20">2.7.7.23</ecNumber>
        </recommendedName>
        <alternativeName>
            <fullName evidence="20">N-acetylglucosamine-1-phosphate uridyltransferase</fullName>
        </alternativeName>
    </domain>
    <domain>
        <recommendedName>
            <fullName evidence="20">Glucosamine-1-phosphate N-acetyltransferase</fullName>
            <ecNumber evidence="20">2.3.1.157</ecNumber>
        </recommendedName>
    </domain>
</protein>
<evidence type="ECO:0000256" key="13">
    <source>
        <dbReference type="ARBA" id="ARBA00022984"/>
    </source>
</evidence>
<evidence type="ECO:0000256" key="2">
    <source>
        <dbReference type="ARBA" id="ARBA00005166"/>
    </source>
</evidence>
<keyword evidence="14 20" id="KW-0511">Multifunctional enzyme</keyword>
<feature type="region of interest" description="Pyrophosphorylase" evidence="20">
    <location>
        <begin position="1"/>
        <end position="230"/>
    </location>
</feature>
<evidence type="ECO:0000256" key="18">
    <source>
        <dbReference type="ARBA" id="ARBA00048493"/>
    </source>
</evidence>
<evidence type="ECO:0000256" key="7">
    <source>
        <dbReference type="ARBA" id="ARBA00022679"/>
    </source>
</evidence>
<feature type="active site" description="Proton acceptor" evidence="20">
    <location>
        <position position="363"/>
    </location>
</feature>
<keyword evidence="11 20" id="KW-0460">Magnesium</keyword>
<evidence type="ECO:0000256" key="4">
    <source>
        <dbReference type="ARBA" id="ARBA00007707"/>
    </source>
</evidence>
<feature type="binding site" evidence="20">
    <location>
        <position position="155"/>
    </location>
    <ligand>
        <name>UDP-N-acetyl-alpha-D-glucosamine</name>
        <dbReference type="ChEBI" id="CHEBI:57705"/>
    </ligand>
</feature>
<evidence type="ECO:0000256" key="5">
    <source>
        <dbReference type="ARBA" id="ARBA00007947"/>
    </source>
</evidence>
<dbReference type="NCBIfam" id="TIGR01173">
    <property type="entry name" value="glmU"/>
    <property type="match status" value="1"/>
</dbReference>
<feature type="domain" description="Nucleotidyl transferase" evidence="21">
    <location>
        <begin position="6"/>
        <end position="219"/>
    </location>
</feature>
<feature type="binding site" evidence="20">
    <location>
        <position position="228"/>
    </location>
    <ligand>
        <name>UDP-N-acetyl-alpha-D-glucosamine</name>
        <dbReference type="ChEBI" id="CHEBI:57705"/>
    </ligand>
</feature>
<reference evidence="23 24" key="1">
    <citation type="submission" date="2017-09" db="EMBL/GenBank/DDBJ databases">
        <title>Evaluation of Pacific Biosciences Sequencing Technology to Finishing C. thermocellum Genome Sequences.</title>
        <authorList>
            <person name="Brown S."/>
        </authorList>
    </citation>
    <scope>NUCLEOTIDE SEQUENCE [LARGE SCALE GENOMIC DNA]</scope>
    <source>
        <strain evidence="23 24">AD2</strain>
    </source>
</reference>
<keyword evidence="6 20" id="KW-0963">Cytoplasm</keyword>
<evidence type="ECO:0000256" key="6">
    <source>
        <dbReference type="ARBA" id="ARBA00022490"/>
    </source>
</evidence>
<feature type="region of interest" description="Linker" evidence="20">
    <location>
        <begin position="231"/>
        <end position="251"/>
    </location>
</feature>
<proteinExistence type="inferred from homology"/>
<keyword evidence="7 20" id="KW-0808">Transferase</keyword>
<dbReference type="GO" id="GO:0005737">
    <property type="term" value="C:cytoplasm"/>
    <property type="evidence" value="ECO:0007669"/>
    <property type="project" value="UniProtKB-SubCell"/>
</dbReference>
<dbReference type="InterPro" id="IPR029044">
    <property type="entry name" value="Nucleotide-diphossugar_trans"/>
</dbReference>
<feature type="region of interest" description="N-acetyltransferase" evidence="20">
    <location>
        <begin position="252"/>
        <end position="461"/>
    </location>
</feature>
<keyword evidence="10 20" id="KW-0677">Repeat</keyword>
<evidence type="ECO:0000256" key="11">
    <source>
        <dbReference type="ARBA" id="ARBA00022842"/>
    </source>
</evidence>
<evidence type="ECO:0000256" key="16">
    <source>
        <dbReference type="ARBA" id="ARBA00023316"/>
    </source>
</evidence>
<evidence type="ECO:0000256" key="19">
    <source>
        <dbReference type="ARBA" id="ARBA00049628"/>
    </source>
</evidence>
<evidence type="ECO:0000256" key="12">
    <source>
        <dbReference type="ARBA" id="ARBA00022960"/>
    </source>
</evidence>
<dbReference type="InterPro" id="IPR056729">
    <property type="entry name" value="GMPPB_C"/>
</dbReference>
<feature type="binding site" evidence="20">
    <location>
        <begin position="386"/>
        <end position="387"/>
    </location>
    <ligand>
        <name>acetyl-CoA</name>
        <dbReference type="ChEBI" id="CHEBI:57288"/>
    </ligand>
</feature>
<feature type="binding site" evidence="20">
    <location>
        <position position="103"/>
    </location>
    <ligand>
        <name>Mg(2+)</name>
        <dbReference type="ChEBI" id="CHEBI:18420"/>
    </ligand>
</feature>
<dbReference type="Gene3D" id="2.160.10.10">
    <property type="entry name" value="Hexapeptide repeat proteins"/>
    <property type="match status" value="1"/>
</dbReference>
<evidence type="ECO:0000256" key="1">
    <source>
        <dbReference type="ARBA" id="ARBA00004496"/>
    </source>
</evidence>
<feature type="binding site" evidence="20">
    <location>
        <position position="377"/>
    </location>
    <ligand>
        <name>UDP-N-acetyl-alpha-D-glucosamine</name>
        <dbReference type="ChEBI" id="CHEBI:57705"/>
    </ligand>
</feature>
<evidence type="ECO:0000256" key="3">
    <source>
        <dbReference type="ARBA" id="ARBA00005208"/>
    </source>
</evidence>
<feature type="binding site" evidence="20">
    <location>
        <position position="228"/>
    </location>
    <ligand>
        <name>Mg(2+)</name>
        <dbReference type="ChEBI" id="CHEBI:18420"/>
    </ligand>
</feature>
<feature type="binding site" evidence="20">
    <location>
        <position position="23"/>
    </location>
    <ligand>
        <name>UDP-N-acetyl-alpha-D-glucosamine</name>
        <dbReference type="ChEBI" id="CHEBI:57705"/>
    </ligand>
</feature>
<dbReference type="InterPro" id="IPR050065">
    <property type="entry name" value="GlmU-like"/>
</dbReference>
<evidence type="ECO:0000256" key="9">
    <source>
        <dbReference type="ARBA" id="ARBA00022723"/>
    </source>
</evidence>
<comment type="similarity">
    <text evidence="5 20">In the N-terminal section; belongs to the N-acetylglucosamine-1-phosphate uridyltransferase family.</text>
</comment>
<dbReference type="SMR" id="A0AB36TD02"/>
<dbReference type="HAMAP" id="MF_01631">
    <property type="entry name" value="GlmU"/>
    <property type="match status" value="1"/>
</dbReference>
<keyword evidence="15 20" id="KW-0012">Acyltransferase</keyword>